<feature type="compositionally biased region" description="Polar residues" evidence="2">
    <location>
        <begin position="48"/>
        <end position="63"/>
    </location>
</feature>
<feature type="coiled-coil region" evidence="1">
    <location>
        <begin position="110"/>
        <end position="137"/>
    </location>
</feature>
<evidence type="ECO:0000256" key="1">
    <source>
        <dbReference type="SAM" id="Coils"/>
    </source>
</evidence>
<feature type="region of interest" description="Disordered" evidence="2">
    <location>
        <begin position="41"/>
        <end position="63"/>
    </location>
</feature>
<evidence type="ECO:0000313" key="3">
    <source>
        <dbReference type="EMBL" id="CAF0773172.1"/>
    </source>
</evidence>
<evidence type="ECO:0000313" key="4">
    <source>
        <dbReference type="Proteomes" id="UP000663879"/>
    </source>
</evidence>
<name>A0A813QTD4_9BILA</name>
<proteinExistence type="predicted"/>
<accession>A0A813QTD4</accession>
<keyword evidence="4" id="KW-1185">Reference proteome</keyword>
<evidence type="ECO:0000256" key="2">
    <source>
        <dbReference type="SAM" id="MobiDB-lite"/>
    </source>
</evidence>
<keyword evidence="1" id="KW-0175">Coiled coil</keyword>
<dbReference type="Proteomes" id="UP000663879">
    <property type="component" value="Unassembled WGS sequence"/>
</dbReference>
<reference evidence="3" key="1">
    <citation type="submission" date="2021-02" db="EMBL/GenBank/DDBJ databases">
        <authorList>
            <person name="Nowell W R."/>
        </authorList>
    </citation>
    <scope>NUCLEOTIDE SEQUENCE</scope>
    <source>
        <strain evidence="3">Ploen Becks lab</strain>
    </source>
</reference>
<dbReference type="AlphaFoldDB" id="A0A813QTD4"/>
<sequence length="222" mass="25633">MGTLFAQMTKQKPDNTYEINRKKAQLNEEEERFLNKFNRNETLKKLSSEPNSKTHSLKSTSNNESKFKEIDNWLESQNINSNISDFPDKDKQFKKNDLNTTKKLKLPIIMTTSADNLDKLEQNLVKTDQENDQKAKDSKSPAKLFVKKSRVSGRFSSQGDYKSKKSDVIKIKKSFENLHNDDSIETLKNRENLKAIDETYSNSFLTNQRKSINLESVEAGLL</sequence>
<organism evidence="3 4">
    <name type="scientific">Brachionus calyciflorus</name>
    <dbReference type="NCBI Taxonomy" id="104777"/>
    <lineage>
        <taxon>Eukaryota</taxon>
        <taxon>Metazoa</taxon>
        <taxon>Spiralia</taxon>
        <taxon>Gnathifera</taxon>
        <taxon>Rotifera</taxon>
        <taxon>Eurotatoria</taxon>
        <taxon>Monogononta</taxon>
        <taxon>Pseudotrocha</taxon>
        <taxon>Ploima</taxon>
        <taxon>Brachionidae</taxon>
        <taxon>Brachionus</taxon>
    </lineage>
</organism>
<dbReference type="EMBL" id="CAJNOC010000533">
    <property type="protein sequence ID" value="CAF0773172.1"/>
    <property type="molecule type" value="Genomic_DNA"/>
</dbReference>
<comment type="caution">
    <text evidence="3">The sequence shown here is derived from an EMBL/GenBank/DDBJ whole genome shotgun (WGS) entry which is preliminary data.</text>
</comment>
<gene>
    <name evidence="3" type="ORF">OXX778_LOCUS5063</name>
</gene>
<protein>
    <submittedName>
        <fullName evidence="3">Uncharacterized protein</fullName>
    </submittedName>
</protein>